<evidence type="ECO:0000313" key="9">
    <source>
        <dbReference type="Proteomes" id="UP001059295"/>
    </source>
</evidence>
<feature type="region of interest" description="Disordered" evidence="5">
    <location>
        <begin position="70"/>
        <end position="200"/>
    </location>
</feature>
<keyword evidence="9" id="KW-1185">Reference proteome</keyword>
<dbReference type="InterPro" id="IPR006260">
    <property type="entry name" value="TonB/TolA_C"/>
</dbReference>
<dbReference type="GeneID" id="82891984"/>
<dbReference type="Gene3D" id="3.30.1150.10">
    <property type="match status" value="1"/>
</dbReference>
<evidence type="ECO:0000256" key="4">
    <source>
        <dbReference type="ARBA" id="ARBA00023136"/>
    </source>
</evidence>
<organism evidence="8 9">
    <name type="scientific">Alistipes ihumii AP11</name>
    <dbReference type="NCBI Taxonomy" id="1211813"/>
    <lineage>
        <taxon>Bacteria</taxon>
        <taxon>Pseudomonadati</taxon>
        <taxon>Bacteroidota</taxon>
        <taxon>Bacteroidia</taxon>
        <taxon>Bacteroidales</taxon>
        <taxon>Rikenellaceae</taxon>
        <taxon>Alistipes</taxon>
    </lineage>
</organism>
<protein>
    <submittedName>
        <fullName evidence="8">TonB family protein</fullName>
    </submittedName>
</protein>
<proteinExistence type="predicted"/>
<feature type="compositionally biased region" description="Basic and acidic residues" evidence="5">
    <location>
        <begin position="100"/>
        <end position="117"/>
    </location>
</feature>
<feature type="compositionally biased region" description="Acidic residues" evidence="5">
    <location>
        <begin position="84"/>
        <end position="99"/>
    </location>
</feature>
<dbReference type="RefSeq" id="WP_019245787.1">
    <property type="nucleotide sequence ID" value="NZ_CAPH01000009.1"/>
</dbReference>
<keyword evidence="4 6" id="KW-0472">Membrane</keyword>
<evidence type="ECO:0000259" key="7">
    <source>
        <dbReference type="Pfam" id="PF03544"/>
    </source>
</evidence>
<dbReference type="Pfam" id="PF03544">
    <property type="entry name" value="TonB_C"/>
    <property type="match status" value="1"/>
</dbReference>
<dbReference type="NCBIfam" id="TIGR01352">
    <property type="entry name" value="tonB_Cterm"/>
    <property type="match status" value="1"/>
</dbReference>
<evidence type="ECO:0000256" key="2">
    <source>
        <dbReference type="ARBA" id="ARBA00022692"/>
    </source>
</evidence>
<accession>A0ABY5UY33</accession>
<comment type="subcellular location">
    <subcellularLocation>
        <location evidence="1">Membrane</location>
        <topology evidence="1">Single-pass membrane protein</topology>
    </subcellularLocation>
</comment>
<keyword evidence="2 6" id="KW-0812">Transmembrane</keyword>
<evidence type="ECO:0000256" key="1">
    <source>
        <dbReference type="ARBA" id="ARBA00004167"/>
    </source>
</evidence>
<feature type="compositionally biased region" description="Low complexity" evidence="5">
    <location>
        <begin position="143"/>
        <end position="154"/>
    </location>
</feature>
<gene>
    <name evidence="8" type="ORF">NQ491_09580</name>
</gene>
<evidence type="ECO:0000256" key="5">
    <source>
        <dbReference type="SAM" id="MobiDB-lite"/>
    </source>
</evidence>
<keyword evidence="3 6" id="KW-1133">Transmembrane helix</keyword>
<evidence type="ECO:0000256" key="6">
    <source>
        <dbReference type="SAM" id="Phobius"/>
    </source>
</evidence>
<evidence type="ECO:0000313" key="8">
    <source>
        <dbReference type="EMBL" id="UWN56892.1"/>
    </source>
</evidence>
<evidence type="ECO:0000256" key="3">
    <source>
        <dbReference type="ARBA" id="ARBA00022989"/>
    </source>
</evidence>
<sequence>MIDFQQEDRTQQRVIGAAATFAYAALVLLLLLLVRFTLAEPPDTGEGLMINFGNVTEAAPGEDLAMNDEAADAPQQTQAPSEAQPDEQEQMTQQTDEDVPVVKEEKKPEKKPKKEQVQAKPQPKPQQPAEKPREVNRKALFPGRTEGSSSRSEGTGTGTGNQGDLAGTPEGSHEGTGTGTDGNSASLSGRSLVGGLPSPDYRAKDQGRVVIEIVVDQQGRVTSAAYRAKGSTTQNNVLVNAALRAARGARFNVDESAPLSQTGTITYNFRMQ</sequence>
<reference evidence="8" key="1">
    <citation type="journal article" date="2022" name="Cell">
        <title>Design, construction, and in vivo augmentation of a complex gut microbiome.</title>
        <authorList>
            <person name="Cheng A.G."/>
            <person name="Ho P.Y."/>
            <person name="Aranda-Diaz A."/>
            <person name="Jain S."/>
            <person name="Yu F.B."/>
            <person name="Meng X."/>
            <person name="Wang M."/>
            <person name="Iakiviak M."/>
            <person name="Nagashima K."/>
            <person name="Zhao A."/>
            <person name="Murugkar P."/>
            <person name="Patil A."/>
            <person name="Atabakhsh K."/>
            <person name="Weakley A."/>
            <person name="Yan J."/>
            <person name="Brumbaugh A.R."/>
            <person name="Higginbottom S."/>
            <person name="Dimas A."/>
            <person name="Shiver A.L."/>
            <person name="Deutschbauer A."/>
            <person name="Neff N."/>
            <person name="Sonnenburg J.L."/>
            <person name="Huang K.C."/>
            <person name="Fischbach M.A."/>
        </authorList>
    </citation>
    <scope>NUCLEOTIDE SEQUENCE</scope>
    <source>
        <strain evidence="8">AP11</strain>
    </source>
</reference>
<feature type="transmembrane region" description="Helical" evidence="6">
    <location>
        <begin position="14"/>
        <end position="34"/>
    </location>
</feature>
<name>A0ABY5UY33_9BACT</name>
<feature type="domain" description="TonB C-terminal" evidence="7">
    <location>
        <begin position="202"/>
        <end position="270"/>
    </location>
</feature>
<dbReference type="InterPro" id="IPR037682">
    <property type="entry name" value="TonB_C"/>
</dbReference>
<dbReference type="EMBL" id="CP102294">
    <property type="protein sequence ID" value="UWN56892.1"/>
    <property type="molecule type" value="Genomic_DNA"/>
</dbReference>
<dbReference type="Proteomes" id="UP001059295">
    <property type="component" value="Chromosome"/>
</dbReference>